<evidence type="ECO:0000313" key="2">
    <source>
        <dbReference type="Proteomes" id="UP000290289"/>
    </source>
</evidence>
<gene>
    <name evidence="1" type="ORF">DVH24_015554</name>
</gene>
<reference evidence="1 2" key="1">
    <citation type="submission" date="2018-10" db="EMBL/GenBank/DDBJ databases">
        <title>A high-quality apple genome assembly.</title>
        <authorList>
            <person name="Hu J."/>
        </authorList>
    </citation>
    <scope>NUCLEOTIDE SEQUENCE [LARGE SCALE GENOMIC DNA]</scope>
    <source>
        <strain evidence="2">cv. HFTH1</strain>
        <tissue evidence="1">Young leaf</tissue>
    </source>
</reference>
<protein>
    <submittedName>
        <fullName evidence="1">Uncharacterized protein</fullName>
    </submittedName>
</protein>
<dbReference type="STRING" id="3750.A0A498HLZ0"/>
<accession>A0A498HLZ0</accession>
<proteinExistence type="predicted"/>
<name>A0A498HLZ0_MALDO</name>
<dbReference type="Proteomes" id="UP000290289">
    <property type="component" value="Chromosome 16"/>
</dbReference>
<sequence length="105" mass="11457">MANRVNPAGSKVLKTIRSLNSASSITISAIFQPIGHTEKAPHPTSTTTDADSVKYKLFASISTSRLLRVAINPHMVAVELMMDVGMRIMRSRLMHTPLIKDVILG</sequence>
<evidence type="ECO:0000313" key="1">
    <source>
        <dbReference type="EMBL" id="RXH70932.1"/>
    </source>
</evidence>
<comment type="caution">
    <text evidence="1">The sequence shown here is derived from an EMBL/GenBank/DDBJ whole genome shotgun (WGS) entry which is preliminary data.</text>
</comment>
<keyword evidence="2" id="KW-1185">Reference proteome</keyword>
<dbReference type="EMBL" id="RDQH01000342">
    <property type="protein sequence ID" value="RXH70932.1"/>
    <property type="molecule type" value="Genomic_DNA"/>
</dbReference>
<organism evidence="1 2">
    <name type="scientific">Malus domestica</name>
    <name type="common">Apple</name>
    <name type="synonym">Pyrus malus</name>
    <dbReference type="NCBI Taxonomy" id="3750"/>
    <lineage>
        <taxon>Eukaryota</taxon>
        <taxon>Viridiplantae</taxon>
        <taxon>Streptophyta</taxon>
        <taxon>Embryophyta</taxon>
        <taxon>Tracheophyta</taxon>
        <taxon>Spermatophyta</taxon>
        <taxon>Magnoliopsida</taxon>
        <taxon>eudicotyledons</taxon>
        <taxon>Gunneridae</taxon>
        <taxon>Pentapetalae</taxon>
        <taxon>rosids</taxon>
        <taxon>fabids</taxon>
        <taxon>Rosales</taxon>
        <taxon>Rosaceae</taxon>
        <taxon>Amygdaloideae</taxon>
        <taxon>Maleae</taxon>
        <taxon>Malus</taxon>
    </lineage>
</organism>
<dbReference type="AlphaFoldDB" id="A0A498HLZ0"/>